<dbReference type="SMR" id="A0A2J8NY47"/>
<dbReference type="Proteomes" id="UP000236370">
    <property type="component" value="Unassembled WGS sequence"/>
</dbReference>
<reference evidence="2 3" key="1">
    <citation type="submission" date="2017-12" db="EMBL/GenBank/DDBJ databases">
        <title>High-resolution comparative analysis of great ape genomes.</title>
        <authorList>
            <person name="Pollen A."/>
            <person name="Hastie A."/>
            <person name="Hormozdiari F."/>
            <person name="Dougherty M."/>
            <person name="Liu R."/>
            <person name="Chaisson M."/>
            <person name="Hoppe E."/>
            <person name="Hill C."/>
            <person name="Pang A."/>
            <person name="Hillier L."/>
            <person name="Baker C."/>
            <person name="Armstrong J."/>
            <person name="Shendure J."/>
            <person name="Paten B."/>
            <person name="Wilson R."/>
            <person name="Chao H."/>
            <person name="Schneider V."/>
            <person name="Ventura M."/>
            <person name="Kronenberg Z."/>
            <person name="Murali S."/>
            <person name="Gordon D."/>
            <person name="Cantsilieris S."/>
            <person name="Munson K."/>
            <person name="Nelson B."/>
            <person name="Raja A."/>
            <person name="Underwood J."/>
            <person name="Diekhans M."/>
            <person name="Fiddes I."/>
            <person name="Haussler D."/>
            <person name="Eichler E."/>
        </authorList>
    </citation>
    <scope>NUCLEOTIDE SEQUENCE [LARGE SCALE GENOMIC DNA]</scope>
    <source>
        <strain evidence="2">Yerkes chimp pedigree #C0471</strain>
    </source>
</reference>
<proteinExistence type="predicted"/>
<organism evidence="2 3">
    <name type="scientific">Pan troglodytes</name>
    <name type="common">Chimpanzee</name>
    <dbReference type="NCBI Taxonomy" id="9598"/>
    <lineage>
        <taxon>Eukaryota</taxon>
        <taxon>Metazoa</taxon>
        <taxon>Chordata</taxon>
        <taxon>Craniata</taxon>
        <taxon>Vertebrata</taxon>
        <taxon>Euteleostomi</taxon>
        <taxon>Mammalia</taxon>
        <taxon>Eutheria</taxon>
        <taxon>Euarchontoglires</taxon>
        <taxon>Primates</taxon>
        <taxon>Haplorrhini</taxon>
        <taxon>Catarrhini</taxon>
        <taxon>Hominidae</taxon>
        <taxon>Pan</taxon>
    </lineage>
</organism>
<accession>A0A2J8NY47</accession>
<sequence length="230" mass="25192">MMETERLVLPPPDPLDLPLRAVELGCTGHWELLNLPGAPESSLPHGLPPCAPDLQQEAEQLFLSSPAWLPLHGVEHSARKWQRKTDPWSLLAVLGAPVPSDLQAQRHPTTGQILGYKEVLLENTNLSATTSLSLRRPPGPASQSLWGNPTQYPFWPGGMDEPTITDLNTREEAEEEIDFEKDLLTIPPGFKKGMDFAPKGSVHSCIHPRGPRASISGAVGHPCGRHLPCW</sequence>
<dbReference type="EMBL" id="NBAG03000221">
    <property type="protein sequence ID" value="PNI76692.1"/>
    <property type="molecule type" value="Genomic_DNA"/>
</dbReference>
<evidence type="ECO:0000313" key="3">
    <source>
        <dbReference type="Proteomes" id="UP000236370"/>
    </source>
</evidence>
<name>A0A2J8NY47_PANTR</name>
<gene>
    <name evidence="2" type="ORF">CK820_G0006898</name>
</gene>
<feature type="domain" description="Ski2 N-terminal" evidence="1">
    <location>
        <begin position="79"/>
        <end position="200"/>
    </location>
</feature>
<dbReference type="Pfam" id="PF17911">
    <property type="entry name" value="Ski2_N"/>
    <property type="match status" value="1"/>
</dbReference>
<dbReference type="InterPro" id="IPR040801">
    <property type="entry name" value="Ski2_N"/>
</dbReference>
<evidence type="ECO:0000259" key="1">
    <source>
        <dbReference type="Pfam" id="PF17911"/>
    </source>
</evidence>
<evidence type="ECO:0000313" key="2">
    <source>
        <dbReference type="EMBL" id="PNI76692.1"/>
    </source>
</evidence>
<comment type="caution">
    <text evidence="2">The sequence shown here is derived from an EMBL/GenBank/DDBJ whole genome shotgun (WGS) entry which is preliminary data.</text>
</comment>
<dbReference type="AlphaFoldDB" id="A0A2J8NY47"/>
<protein>
    <submittedName>
        <fullName evidence="2">SKIV2L isoform 4</fullName>
    </submittedName>
</protein>